<evidence type="ECO:0008006" key="3">
    <source>
        <dbReference type="Google" id="ProtNLM"/>
    </source>
</evidence>
<gene>
    <name evidence="1" type="ORF">ACIB24_14795</name>
</gene>
<organism evidence="1 2">
    <name type="scientific">Spongisporangium articulatum</name>
    <dbReference type="NCBI Taxonomy" id="3362603"/>
    <lineage>
        <taxon>Bacteria</taxon>
        <taxon>Bacillati</taxon>
        <taxon>Actinomycetota</taxon>
        <taxon>Actinomycetes</taxon>
        <taxon>Kineosporiales</taxon>
        <taxon>Kineosporiaceae</taxon>
        <taxon>Spongisporangium</taxon>
    </lineage>
</organism>
<dbReference type="EMBL" id="JBITLV010000004">
    <property type="protein sequence ID" value="MFI7588335.1"/>
    <property type="molecule type" value="Genomic_DNA"/>
</dbReference>
<keyword evidence="2" id="KW-1185">Reference proteome</keyword>
<protein>
    <recommendedName>
        <fullName evidence="3">Bacteriocin biosynthesis cyclodehydratase domain-containing protein</fullName>
    </recommendedName>
</protein>
<dbReference type="Proteomes" id="UP001612915">
    <property type="component" value="Unassembled WGS sequence"/>
</dbReference>
<sequence length="317" mass="33280">MTGTTGARVGLRRGLACTWVGPEAVQIGLSGRFGVQVHGLAAADARLISRLAKARPVRPQRLEPQGRRLLQLLDRAGVLERVENGTAAAEPVGDAAVWSLVHGSPDGGHRLLAHRAGLRVEVRGRGQLVDDVLRTLSGAGIGTVERVRGRAHLGLNRPDLVVLVEPGVADAPATDVLVSADVAHLSVVVREAEVLVGPLVVPGDGPCLRCLDLHRTDRDGVWPRTVEQLLAERSRRPAAWCVEETALSTLGAGLAAVQVLTFLDGRALDGVGPPAARGATLEVTLPDGLAARRPWGVHPRCGCTRLPGVPGARARAE</sequence>
<comment type="caution">
    <text evidence="1">The sequence shown here is derived from an EMBL/GenBank/DDBJ whole genome shotgun (WGS) entry which is preliminary data.</text>
</comment>
<accession>A0ABW8APN1</accession>
<reference evidence="1 2" key="1">
    <citation type="submission" date="2024-10" db="EMBL/GenBank/DDBJ databases">
        <title>The Natural Products Discovery Center: Release of the First 8490 Sequenced Strains for Exploring Actinobacteria Biosynthetic Diversity.</title>
        <authorList>
            <person name="Kalkreuter E."/>
            <person name="Kautsar S.A."/>
            <person name="Yang D."/>
            <person name="Bader C.D."/>
            <person name="Teijaro C.N."/>
            <person name="Fluegel L."/>
            <person name="Davis C.M."/>
            <person name="Simpson J.R."/>
            <person name="Lauterbach L."/>
            <person name="Steele A.D."/>
            <person name="Gui C."/>
            <person name="Meng S."/>
            <person name="Li G."/>
            <person name="Viehrig K."/>
            <person name="Ye F."/>
            <person name="Su P."/>
            <person name="Kiefer A.F."/>
            <person name="Nichols A."/>
            <person name="Cepeda A.J."/>
            <person name="Yan W."/>
            <person name="Fan B."/>
            <person name="Jiang Y."/>
            <person name="Adhikari A."/>
            <person name="Zheng C.-J."/>
            <person name="Schuster L."/>
            <person name="Cowan T.M."/>
            <person name="Smanski M.J."/>
            <person name="Chevrette M.G."/>
            <person name="De Carvalho L.P.S."/>
            <person name="Shen B."/>
        </authorList>
    </citation>
    <scope>NUCLEOTIDE SEQUENCE [LARGE SCALE GENOMIC DNA]</scope>
    <source>
        <strain evidence="1 2">NPDC049639</strain>
    </source>
</reference>
<evidence type="ECO:0000313" key="2">
    <source>
        <dbReference type="Proteomes" id="UP001612915"/>
    </source>
</evidence>
<dbReference type="Gene3D" id="3.40.50.720">
    <property type="entry name" value="NAD(P)-binding Rossmann-like Domain"/>
    <property type="match status" value="1"/>
</dbReference>
<evidence type="ECO:0000313" key="1">
    <source>
        <dbReference type="EMBL" id="MFI7588335.1"/>
    </source>
</evidence>
<proteinExistence type="predicted"/>
<dbReference type="RefSeq" id="WP_398281707.1">
    <property type="nucleotide sequence ID" value="NZ_JBITLV010000004.1"/>
</dbReference>
<name>A0ABW8APN1_9ACTN</name>